<dbReference type="InterPro" id="IPR020471">
    <property type="entry name" value="AKR"/>
</dbReference>
<dbReference type="InterPro" id="IPR036812">
    <property type="entry name" value="NAD(P)_OxRdtase_dom_sf"/>
</dbReference>
<dbReference type="PANTHER" id="PTHR11732">
    <property type="entry name" value="ALDO/KETO REDUCTASE"/>
    <property type="match status" value="1"/>
</dbReference>
<accession>A0ABP1R004</accession>
<evidence type="ECO:0000313" key="3">
    <source>
        <dbReference type="Proteomes" id="UP001642540"/>
    </source>
</evidence>
<comment type="caution">
    <text evidence="2">The sequence shown here is derived from an EMBL/GenBank/DDBJ whole genome shotgun (WGS) entry which is preliminary data.</text>
</comment>
<organism evidence="2 3">
    <name type="scientific">Orchesella dallaii</name>
    <dbReference type="NCBI Taxonomy" id="48710"/>
    <lineage>
        <taxon>Eukaryota</taxon>
        <taxon>Metazoa</taxon>
        <taxon>Ecdysozoa</taxon>
        <taxon>Arthropoda</taxon>
        <taxon>Hexapoda</taxon>
        <taxon>Collembola</taxon>
        <taxon>Entomobryomorpha</taxon>
        <taxon>Entomobryoidea</taxon>
        <taxon>Orchesellidae</taxon>
        <taxon>Orchesellinae</taxon>
        <taxon>Orchesella</taxon>
    </lineage>
</organism>
<dbReference type="Gene3D" id="3.20.20.100">
    <property type="entry name" value="NADP-dependent oxidoreductase domain"/>
    <property type="match status" value="1"/>
</dbReference>
<feature type="domain" description="NADP-dependent oxidoreductase" evidence="1">
    <location>
        <begin position="16"/>
        <end position="301"/>
    </location>
</feature>
<sequence>MASSVTFLNGNKMPIIGLGTWQAESEKELEVALDAALEAGYRHIDTAYLYSNEHLIGKVLKKWFDSGKIKREDLFIVTKLPQIGMTPEKATHFVKKSLESLQLSYIDLYLMHAPIGFQYVNDETPIPMKDGKLLLDYSTDLTAIWKSLEKEVDAGRVRSLGISNFNESQVQRIFNVARHKPMNNQVEIHAYFQNKNVREVCEKLGITVCAYAPFGSPGRKEFFKARGWASDFPTNGLLDDPVVAKIANKHGKSSGQVLLRFLAQQGIVVIPKSTNPARILNNIQIFDFELSLQEMKELSGLDQGDKGRTFYFIWEGVENHPECPFKMLQS</sequence>
<dbReference type="EMBL" id="CAXLJM020000046">
    <property type="protein sequence ID" value="CAL8111386.1"/>
    <property type="molecule type" value="Genomic_DNA"/>
</dbReference>
<dbReference type="Pfam" id="PF00248">
    <property type="entry name" value="Aldo_ket_red"/>
    <property type="match status" value="1"/>
</dbReference>
<gene>
    <name evidence="2" type="ORF">ODALV1_LOCUS14989</name>
</gene>
<proteinExistence type="predicted"/>
<keyword evidence="3" id="KW-1185">Reference proteome</keyword>
<evidence type="ECO:0000313" key="2">
    <source>
        <dbReference type="EMBL" id="CAL8111386.1"/>
    </source>
</evidence>
<dbReference type="InterPro" id="IPR018170">
    <property type="entry name" value="Aldo/ket_reductase_CS"/>
</dbReference>
<reference evidence="2 3" key="1">
    <citation type="submission" date="2024-08" db="EMBL/GenBank/DDBJ databases">
        <authorList>
            <person name="Cucini C."/>
            <person name="Frati F."/>
        </authorList>
    </citation>
    <scope>NUCLEOTIDE SEQUENCE [LARGE SCALE GENOMIC DNA]</scope>
</reference>
<dbReference type="SUPFAM" id="SSF51430">
    <property type="entry name" value="NAD(P)-linked oxidoreductase"/>
    <property type="match status" value="1"/>
</dbReference>
<name>A0ABP1R004_9HEXA</name>
<protein>
    <recommendedName>
        <fullName evidence="1">NADP-dependent oxidoreductase domain-containing protein</fullName>
    </recommendedName>
</protein>
<evidence type="ECO:0000259" key="1">
    <source>
        <dbReference type="Pfam" id="PF00248"/>
    </source>
</evidence>
<dbReference type="PROSITE" id="PS00062">
    <property type="entry name" value="ALDOKETO_REDUCTASE_2"/>
    <property type="match status" value="1"/>
</dbReference>
<dbReference type="PIRSF" id="PIRSF000097">
    <property type="entry name" value="AKR"/>
    <property type="match status" value="1"/>
</dbReference>
<dbReference type="PRINTS" id="PR00069">
    <property type="entry name" value="ALDKETRDTASE"/>
</dbReference>
<dbReference type="InterPro" id="IPR023210">
    <property type="entry name" value="NADP_OxRdtase_dom"/>
</dbReference>
<dbReference type="PROSITE" id="PS00798">
    <property type="entry name" value="ALDOKETO_REDUCTASE_1"/>
    <property type="match status" value="1"/>
</dbReference>
<dbReference type="Proteomes" id="UP001642540">
    <property type="component" value="Unassembled WGS sequence"/>
</dbReference>